<feature type="domain" description="MutL C-terminal dimerisation" evidence="3">
    <location>
        <begin position="653"/>
        <end position="874"/>
    </location>
</feature>
<comment type="similarity">
    <text evidence="1">Belongs to the DNA mismatch repair MutL/HexB family.</text>
</comment>
<evidence type="ECO:0000259" key="3">
    <source>
        <dbReference type="SMART" id="SM00853"/>
    </source>
</evidence>
<feature type="compositionally biased region" description="Polar residues" evidence="2">
    <location>
        <begin position="375"/>
        <end position="402"/>
    </location>
</feature>
<reference evidence="4 5" key="1">
    <citation type="submission" date="2018-06" db="EMBL/GenBank/DDBJ databases">
        <title>Complete Genomes of Monosporascus.</title>
        <authorList>
            <person name="Robinson A.J."/>
            <person name="Natvig D.O."/>
        </authorList>
    </citation>
    <scope>NUCLEOTIDE SEQUENCE [LARGE SCALE GENOMIC DNA]</scope>
    <source>
        <strain evidence="4 5">CBS 609.92</strain>
    </source>
</reference>
<feature type="compositionally biased region" description="Basic and acidic residues" evidence="2">
    <location>
        <begin position="416"/>
        <end position="427"/>
    </location>
</feature>
<keyword evidence="5" id="KW-1185">Reference proteome</keyword>
<organism evidence="4 5">
    <name type="scientific">Monosporascus cannonballus</name>
    <dbReference type="NCBI Taxonomy" id="155416"/>
    <lineage>
        <taxon>Eukaryota</taxon>
        <taxon>Fungi</taxon>
        <taxon>Dikarya</taxon>
        <taxon>Ascomycota</taxon>
        <taxon>Pezizomycotina</taxon>
        <taxon>Sordariomycetes</taxon>
        <taxon>Xylariomycetidae</taxon>
        <taxon>Xylariales</taxon>
        <taxon>Xylariales incertae sedis</taxon>
        <taxon>Monosporascus</taxon>
    </lineage>
</organism>
<feature type="region of interest" description="Disordered" evidence="2">
    <location>
        <begin position="375"/>
        <end position="463"/>
    </location>
</feature>
<dbReference type="Proteomes" id="UP000294003">
    <property type="component" value="Unassembled WGS sequence"/>
</dbReference>
<dbReference type="InterPro" id="IPR036890">
    <property type="entry name" value="HATPase_C_sf"/>
</dbReference>
<evidence type="ECO:0000313" key="5">
    <source>
        <dbReference type="Proteomes" id="UP000294003"/>
    </source>
</evidence>
<proteinExistence type="inferred from homology"/>
<dbReference type="SUPFAM" id="SSF55874">
    <property type="entry name" value="ATPase domain of HSP90 chaperone/DNA topoisomerase II/histidine kinase"/>
    <property type="match status" value="1"/>
</dbReference>
<dbReference type="Gene3D" id="3.30.565.10">
    <property type="entry name" value="Histidine kinase-like ATPase, C-terminal domain"/>
    <property type="match status" value="1"/>
</dbReference>
<evidence type="ECO:0000313" key="4">
    <source>
        <dbReference type="EMBL" id="RYO75564.1"/>
    </source>
</evidence>
<comment type="caution">
    <text evidence="4">The sequence shown here is derived from an EMBL/GenBank/DDBJ whole genome shotgun (WGS) entry which is preliminary data.</text>
</comment>
<sequence length="938" mass="104309">MSIQRLPKEVIGQIKSSTTITSLSGVVCGLVKNSLDAEATKIAVSVDYARGNCSVEDNGLGIPPAEFKLDGDLGKLHSRHTPSPPELRVLSFDYGTRVTVRDLFGNMPVRVKQRAVNVERGADSKDWESLKQALVALLLAWPRQVSIVLRDSRNQQGISIRSSEPTRNRHLNGESYEVVSRVCSILQQAQLSNDAASESWVPLRASAGHMSVTGAISLVPVATRRVQFITIGVRPVSNHHGTNFLYEEINKLFSNSSFGAEEGGSDIDEEEQRRRAGDGRYKSDGYTGRELRARKSVDRWPMFYIKLNLEGSISHFADCDVDETLDERQEGLNAVIDLLKAVFYEFLKRYHFRPRHFRPSKSLSLGSLEYKNASGVSISRSSTPRPGSKASRPSQQRRNTPTGDLATTRFSLARIDGTRTPRSRPDSPFDSWTRIKTGRPQHPPLDEKATMKGISTTSDGNGTGRHLLDDSRWSSAPPLVDSDGKLLRPPFLDVDVPANGINLNARVREDDLPTQEAESRTDGAVVWTNPFTKERSVIDSRTGFVIQPYHKGTKTSEATDEVSYPGPTRKLRLQTRPAPKEEKSPWLKDLLTSWDNPVFQQTEPPIPVACDEAKLLGPRSNCHGCHDFTRMSSETSGNAQGKVSKDALRRAGVIAQVDRKFILAKVSTGRADAEQATIEGNNMSLIVVIDQHAADERCRVETLMKEYFERVEISSQDGVPDLIPRQRKLEVRACAELLEKPLKFDISATDAVQLMRLSDHFRRWGIWYEVCSPPAIGPMSNRGRPSQVKVQKLPPSIAERCRLEPRLLIELLRKEAWKEDEHAHGLAGPSAEPSGDSGSADPHWQSRLHGCPQGVLDMINSRACRSSIMFNDELSYAECVDLVKRLADCAFPFQCAHGRPSMVPLLDLGRGPVDAIGEDKPGGYFGREFKRWKARMEG</sequence>
<protein>
    <recommendedName>
        <fullName evidence="3">MutL C-terminal dimerisation domain-containing protein</fullName>
    </recommendedName>
</protein>
<dbReference type="PANTHER" id="PTHR10073:SF47">
    <property type="entry name" value="DNA MISMATCH REPAIR PROTEIN MLH3"/>
    <property type="match status" value="1"/>
</dbReference>
<feature type="region of interest" description="Disordered" evidence="2">
    <location>
        <begin position="822"/>
        <end position="843"/>
    </location>
</feature>
<gene>
    <name evidence="4" type="ORF">DL762_009946</name>
</gene>
<feature type="compositionally biased region" description="Basic and acidic residues" evidence="2">
    <location>
        <begin position="271"/>
        <end position="285"/>
    </location>
</feature>
<evidence type="ECO:0000256" key="1">
    <source>
        <dbReference type="ARBA" id="ARBA00006082"/>
    </source>
</evidence>
<dbReference type="PANTHER" id="PTHR10073">
    <property type="entry name" value="DNA MISMATCH REPAIR PROTEIN MLH, PMS, MUTL"/>
    <property type="match status" value="1"/>
</dbReference>
<accession>A0ABY0GW64</accession>
<dbReference type="SUPFAM" id="SSF118116">
    <property type="entry name" value="DNA mismatch repair protein MutL"/>
    <property type="match status" value="1"/>
</dbReference>
<dbReference type="InterPro" id="IPR014790">
    <property type="entry name" value="MutL_C"/>
</dbReference>
<dbReference type="EMBL" id="QJNS01000701">
    <property type="protein sequence ID" value="RYO75564.1"/>
    <property type="molecule type" value="Genomic_DNA"/>
</dbReference>
<dbReference type="SMART" id="SM00853">
    <property type="entry name" value="MutL_C"/>
    <property type="match status" value="1"/>
</dbReference>
<feature type="region of interest" description="Disordered" evidence="2">
    <location>
        <begin position="555"/>
        <end position="583"/>
    </location>
</feature>
<evidence type="ECO:0000256" key="2">
    <source>
        <dbReference type="SAM" id="MobiDB-lite"/>
    </source>
</evidence>
<dbReference type="Gene3D" id="3.30.1540.20">
    <property type="entry name" value="MutL, C-terminal domain, dimerisation subdomain"/>
    <property type="match status" value="2"/>
</dbReference>
<feature type="region of interest" description="Disordered" evidence="2">
    <location>
        <begin position="261"/>
        <end position="285"/>
    </location>
</feature>
<dbReference type="InterPro" id="IPR038973">
    <property type="entry name" value="MutL/Mlh/Pms-like"/>
</dbReference>
<name>A0ABY0GW64_9PEZI</name>
<dbReference type="Pfam" id="PF13589">
    <property type="entry name" value="HATPase_c_3"/>
    <property type="match status" value="1"/>
</dbReference>
<dbReference type="InterPro" id="IPR042120">
    <property type="entry name" value="MutL_C_dimsub"/>
</dbReference>
<dbReference type="InterPro" id="IPR037198">
    <property type="entry name" value="MutL_C_sf"/>
</dbReference>